<name>A0AAD2GRF5_9CAUD</name>
<reference evidence="1" key="1">
    <citation type="submission" date="2023-10" db="EMBL/GenBank/DDBJ databases">
        <authorList>
            <person name="Robby Concha-Eloko"/>
            <person name="Pilar Barberan- Martinez"/>
            <person name="Rafael Sanjuan"/>
            <person name="Pilar Domingo-Calap"/>
        </authorList>
    </citation>
    <scope>NUCLEOTIDE SEQUENCE</scope>
</reference>
<gene>
    <name evidence="1" type="ORF">K66PH128C1_LOCUS26</name>
</gene>
<dbReference type="EMBL" id="OY757062">
    <property type="protein sequence ID" value="CAK1344523.1"/>
    <property type="molecule type" value="Genomic_DNA"/>
</dbReference>
<organism evidence="1 2">
    <name type="scientific">Klebsiella phage vB_Ko_K66PH128C1</name>
    <dbReference type="NCBI Taxonomy" id="3071610"/>
    <lineage>
        <taxon>Viruses</taxon>
        <taxon>Duplodnaviria</taxon>
        <taxon>Heunggongvirae</taxon>
        <taxon>Uroviricota</taxon>
        <taxon>Caudoviricetes</taxon>
        <taxon>Autographivirales</taxon>
        <taxon>Autoscriptoviridae</taxon>
        <taxon>Slopekvirinae</taxon>
        <taxon>Drulisvirus</taxon>
        <taxon>Drulisvirus K66PH128C1</taxon>
    </lineage>
</organism>
<evidence type="ECO:0000313" key="1">
    <source>
        <dbReference type="EMBL" id="CAK1344523.1"/>
    </source>
</evidence>
<dbReference type="Proteomes" id="UP001296009">
    <property type="component" value="Chromosome"/>
</dbReference>
<proteinExistence type="predicted"/>
<evidence type="ECO:0000313" key="2">
    <source>
        <dbReference type="Proteomes" id="UP001296009"/>
    </source>
</evidence>
<accession>A0AAD2GRF5</accession>
<protein>
    <submittedName>
        <fullName evidence="1">Uncharacterized protein</fullName>
    </submittedName>
</protein>
<keyword evidence="2" id="KW-1185">Reference proteome</keyword>
<sequence>MKDKLMHKFKAGDVVCRTAEVTQYLENKTGVRVGAFYTVSETHMPGSIRLKESRVPEFGFDSDKFVLILSADPADGPWSREQALRLRGAAEHAIAVYNEYIQKQPRLEPINIK</sequence>